<dbReference type="InterPro" id="IPR003190">
    <property type="entry name" value="Asp_decarbox"/>
</dbReference>
<protein>
    <recommendedName>
        <fullName evidence="9">Aspartate 1-decarboxylase</fullName>
        <ecNumber evidence="9">4.1.1.11</ecNumber>
    </recommendedName>
    <alternativeName>
        <fullName evidence="9">Aspartate alpha-decarboxylase</fullName>
    </alternativeName>
    <component>
        <recommendedName>
            <fullName evidence="9">Aspartate 1-decarboxylase beta chain</fullName>
        </recommendedName>
    </component>
    <component>
        <recommendedName>
            <fullName evidence="9">Aspartate 1-decarboxylase alpha chain</fullName>
        </recommendedName>
    </component>
</protein>
<evidence type="ECO:0000313" key="14">
    <source>
        <dbReference type="EMBL" id="KDA54850.1"/>
    </source>
</evidence>
<dbReference type="InterPro" id="IPR009010">
    <property type="entry name" value="Asp_de-COase-like_dom_sf"/>
</dbReference>
<dbReference type="GO" id="GO:0004068">
    <property type="term" value="F:aspartate 1-decarboxylase activity"/>
    <property type="evidence" value="ECO:0007669"/>
    <property type="project" value="UniProtKB-UniRule"/>
</dbReference>
<evidence type="ECO:0000313" key="15">
    <source>
        <dbReference type="Proteomes" id="UP000027284"/>
    </source>
</evidence>
<feature type="chain" id="PRO_5011837016" description="Aspartate 1-decarboxylase alpha chain" evidence="9 13">
    <location>
        <begin position="25"/>
        <end position="127"/>
    </location>
</feature>
<comment type="cofactor">
    <cofactor evidence="9 10">
        <name>pyruvate</name>
        <dbReference type="ChEBI" id="CHEBI:15361"/>
    </cofactor>
    <text evidence="9 10">Binds 1 pyruvoyl group covalently per subunit.</text>
</comment>
<dbReference type="Pfam" id="PF02261">
    <property type="entry name" value="Asp_decarbox"/>
    <property type="match status" value="1"/>
</dbReference>
<dbReference type="UniPathway" id="UPA00028">
    <property type="reaction ID" value="UER00002"/>
</dbReference>
<keyword evidence="7 9" id="KW-0704">Schiff base</keyword>
<keyword evidence="2 9" id="KW-0566">Pantothenate biosynthesis</keyword>
<reference evidence="14 15" key="1">
    <citation type="submission" date="2014-04" db="EMBL/GenBank/DDBJ databases">
        <title>The Genome Sequence of Thermoanaerobaculum aquaticum MP-01, The First Cultivated Group 23 Acidobacterium.</title>
        <authorList>
            <person name="Stamps B.W."/>
            <person name="Losey N.A."/>
            <person name="Lawson P.A."/>
            <person name="Stevenson B.S."/>
        </authorList>
    </citation>
    <scope>NUCLEOTIDE SEQUENCE [LARGE SCALE GENOMIC DNA]</scope>
    <source>
        <strain evidence="14 15">MP-01</strain>
    </source>
</reference>
<gene>
    <name evidence="9" type="primary">panD</name>
    <name evidence="14" type="ORF">EG19_03350</name>
</gene>
<dbReference type="GO" id="GO:0005829">
    <property type="term" value="C:cytosol"/>
    <property type="evidence" value="ECO:0007669"/>
    <property type="project" value="TreeGrafter"/>
</dbReference>
<keyword evidence="15" id="KW-1185">Reference proteome</keyword>
<evidence type="ECO:0000256" key="7">
    <source>
        <dbReference type="ARBA" id="ARBA00023270"/>
    </source>
</evidence>
<feature type="binding site" evidence="9 11">
    <location>
        <begin position="73"/>
        <end position="75"/>
    </location>
    <ligand>
        <name>substrate</name>
    </ligand>
</feature>
<keyword evidence="3 9" id="KW-0210">Decarboxylase</keyword>
<evidence type="ECO:0000256" key="2">
    <source>
        <dbReference type="ARBA" id="ARBA00022655"/>
    </source>
</evidence>
<dbReference type="PIRSF" id="PIRSF006246">
    <property type="entry name" value="Asp_decarbox"/>
    <property type="match status" value="1"/>
</dbReference>
<evidence type="ECO:0000256" key="4">
    <source>
        <dbReference type="ARBA" id="ARBA00022813"/>
    </source>
</evidence>
<feature type="binding site" evidence="9 11">
    <location>
        <position position="57"/>
    </location>
    <ligand>
        <name>substrate</name>
    </ligand>
</feature>
<sequence>MLRPFLRAKIHRAQVTRSELHYVGSITVDAELLAAADMLPLEEVEVYNITRGTRFSTYCIPGKPGSGEIGINGAAAHLAHVGDLVIICAYCFLDREELPHHRARVVLVDEGNRVGQVLLKTPFDEPA</sequence>
<evidence type="ECO:0000256" key="3">
    <source>
        <dbReference type="ARBA" id="ARBA00022793"/>
    </source>
</evidence>
<dbReference type="Gene3D" id="2.40.40.20">
    <property type="match status" value="1"/>
</dbReference>
<dbReference type="GO" id="GO:0006523">
    <property type="term" value="P:alanine biosynthetic process"/>
    <property type="evidence" value="ECO:0007669"/>
    <property type="project" value="InterPro"/>
</dbReference>
<dbReference type="GO" id="GO:0015940">
    <property type="term" value="P:pantothenate biosynthetic process"/>
    <property type="evidence" value="ECO:0007669"/>
    <property type="project" value="UniProtKB-UniRule"/>
</dbReference>
<evidence type="ECO:0000256" key="13">
    <source>
        <dbReference type="PIRSR" id="PIRSR006246-5"/>
    </source>
</evidence>
<evidence type="ECO:0000256" key="1">
    <source>
        <dbReference type="ARBA" id="ARBA00022490"/>
    </source>
</evidence>
<dbReference type="CDD" id="cd06919">
    <property type="entry name" value="Asp_decarbox"/>
    <property type="match status" value="1"/>
</dbReference>
<dbReference type="PANTHER" id="PTHR21012">
    <property type="entry name" value="ASPARTATE 1-DECARBOXYLASE"/>
    <property type="match status" value="1"/>
</dbReference>
<proteinExistence type="inferred from homology"/>
<feature type="active site" description="Proton donor" evidence="9 10">
    <location>
        <position position="58"/>
    </location>
</feature>
<comment type="PTM">
    <text evidence="9 12">Is synthesized initially as an inactive proenzyme, which is activated by self-cleavage at a specific serine bond to produce a beta-subunit with a hydroxyl group at its C-terminus and an alpha-subunit with a pyruvoyl group at its N-terminus.</text>
</comment>
<dbReference type="PANTHER" id="PTHR21012:SF0">
    <property type="entry name" value="ASPARTATE 1-DECARBOXYLASE"/>
    <property type="match status" value="1"/>
</dbReference>
<feature type="modified residue" description="Pyruvic acid (Ser)" evidence="9 12">
    <location>
        <position position="25"/>
    </location>
</feature>
<comment type="similarity">
    <text evidence="9">Belongs to the PanD family.</text>
</comment>
<keyword evidence="5 9" id="KW-0865">Zymogen</keyword>
<dbReference type="STRING" id="1312852.EG19_03350"/>
<keyword evidence="1 9" id="KW-0963">Cytoplasm</keyword>
<evidence type="ECO:0000256" key="9">
    <source>
        <dbReference type="HAMAP-Rule" id="MF_00446"/>
    </source>
</evidence>
<evidence type="ECO:0000256" key="8">
    <source>
        <dbReference type="ARBA" id="ARBA00023317"/>
    </source>
</evidence>
<organism evidence="14 15">
    <name type="scientific">Thermoanaerobaculum aquaticum</name>
    <dbReference type="NCBI Taxonomy" id="1312852"/>
    <lineage>
        <taxon>Bacteria</taxon>
        <taxon>Pseudomonadati</taxon>
        <taxon>Acidobacteriota</taxon>
        <taxon>Thermoanaerobaculia</taxon>
        <taxon>Thermoanaerobaculales</taxon>
        <taxon>Thermoanaerobaculaceae</taxon>
        <taxon>Thermoanaerobaculum</taxon>
    </lineage>
</organism>
<dbReference type="EMBL" id="JMFG01000002">
    <property type="protein sequence ID" value="KDA54850.1"/>
    <property type="molecule type" value="Genomic_DNA"/>
</dbReference>
<dbReference type="AlphaFoldDB" id="A0A062Y256"/>
<keyword evidence="6 9" id="KW-0456">Lyase</keyword>
<evidence type="ECO:0000256" key="5">
    <source>
        <dbReference type="ARBA" id="ARBA00023145"/>
    </source>
</evidence>
<comment type="caution">
    <text evidence="14">The sequence shown here is derived from an EMBL/GenBank/DDBJ whole genome shotgun (WGS) entry which is preliminary data.</text>
</comment>
<keyword evidence="8 9" id="KW-0670">Pyruvate</keyword>
<comment type="function">
    <text evidence="9">Catalyzes the pyruvoyl-dependent decarboxylation of aspartate to produce beta-alanine.</text>
</comment>
<feature type="chain" id="PRO_5011837017" description="Aspartate 1-decarboxylase beta chain" evidence="9 13">
    <location>
        <begin position="1"/>
        <end position="24"/>
    </location>
</feature>
<dbReference type="OrthoDB" id="9803983at2"/>
<dbReference type="Proteomes" id="UP000027284">
    <property type="component" value="Unassembled WGS sequence"/>
</dbReference>
<accession>A0A062Y256</accession>
<dbReference type="SUPFAM" id="SSF50692">
    <property type="entry name" value="ADC-like"/>
    <property type="match status" value="1"/>
</dbReference>
<name>A0A062Y256_9BACT</name>
<evidence type="ECO:0000256" key="11">
    <source>
        <dbReference type="PIRSR" id="PIRSR006246-2"/>
    </source>
</evidence>
<comment type="subcellular location">
    <subcellularLocation>
        <location evidence="9">Cytoplasm</location>
    </subcellularLocation>
</comment>
<feature type="active site" description="Schiff-base intermediate with substrate; via pyruvic acid" evidence="9 10">
    <location>
        <position position="25"/>
    </location>
</feature>
<comment type="catalytic activity">
    <reaction evidence="9">
        <text>L-aspartate + H(+) = beta-alanine + CO2</text>
        <dbReference type="Rhea" id="RHEA:19497"/>
        <dbReference type="ChEBI" id="CHEBI:15378"/>
        <dbReference type="ChEBI" id="CHEBI:16526"/>
        <dbReference type="ChEBI" id="CHEBI:29991"/>
        <dbReference type="ChEBI" id="CHEBI:57966"/>
        <dbReference type="EC" id="4.1.1.11"/>
    </reaction>
</comment>
<keyword evidence="4 9" id="KW-0068">Autocatalytic cleavage</keyword>
<dbReference type="NCBIfam" id="TIGR00223">
    <property type="entry name" value="panD"/>
    <property type="match status" value="1"/>
</dbReference>
<comment type="subunit">
    <text evidence="9">Heterooctamer of four alpha and four beta subunits.</text>
</comment>
<comment type="pathway">
    <text evidence="9">Cofactor biosynthesis; (R)-pantothenate biosynthesis; beta-alanine from L-aspartate: step 1/1.</text>
</comment>
<dbReference type="HAMAP" id="MF_00446">
    <property type="entry name" value="PanD"/>
    <property type="match status" value="1"/>
</dbReference>
<evidence type="ECO:0000256" key="10">
    <source>
        <dbReference type="PIRSR" id="PIRSR006246-1"/>
    </source>
</evidence>
<dbReference type="EC" id="4.1.1.11" evidence="9"/>
<evidence type="ECO:0000256" key="6">
    <source>
        <dbReference type="ARBA" id="ARBA00023239"/>
    </source>
</evidence>
<evidence type="ECO:0000256" key="12">
    <source>
        <dbReference type="PIRSR" id="PIRSR006246-3"/>
    </source>
</evidence>